<feature type="region of interest" description="Disordered" evidence="1">
    <location>
        <begin position="71"/>
        <end position="101"/>
    </location>
</feature>
<name>A0ABW2XWJ9_9ACTN</name>
<sequence>MSKGKPKRTLALPLAALSMLLPLLAACGGSDDSSGGSGAAGGGGSGAGAGASSGAEGDRYVKYAQCMRKNGLPDWPDPVDGTKFRMPKGKIDPKSPQFKAATQACAPLAPPGWDGKRQQDPAMQAQALKYARCMRQNGLAQFPDPQNGVLDPGGLDPDSPQYKAADQKCQSLRPAGGGG</sequence>
<dbReference type="Proteomes" id="UP001597063">
    <property type="component" value="Unassembled WGS sequence"/>
</dbReference>
<evidence type="ECO:0000313" key="3">
    <source>
        <dbReference type="EMBL" id="MFD0689839.1"/>
    </source>
</evidence>
<dbReference type="RefSeq" id="WP_131757398.1">
    <property type="nucleotide sequence ID" value="NZ_CAACUY010000031.1"/>
</dbReference>
<reference evidence="4" key="1">
    <citation type="journal article" date="2019" name="Int. J. Syst. Evol. Microbiol.">
        <title>The Global Catalogue of Microorganisms (GCM) 10K type strain sequencing project: providing services to taxonomists for standard genome sequencing and annotation.</title>
        <authorList>
            <consortium name="The Broad Institute Genomics Platform"/>
            <consortium name="The Broad Institute Genome Sequencing Center for Infectious Disease"/>
            <person name="Wu L."/>
            <person name="Ma J."/>
        </authorList>
    </citation>
    <scope>NUCLEOTIDE SEQUENCE [LARGE SCALE GENOMIC DNA]</scope>
    <source>
        <strain evidence="4">JCM 9371</strain>
    </source>
</reference>
<proteinExistence type="predicted"/>
<keyword evidence="4" id="KW-1185">Reference proteome</keyword>
<organism evidence="3 4">
    <name type="scientific">Actinomadura fibrosa</name>
    <dbReference type="NCBI Taxonomy" id="111802"/>
    <lineage>
        <taxon>Bacteria</taxon>
        <taxon>Bacillati</taxon>
        <taxon>Actinomycetota</taxon>
        <taxon>Actinomycetes</taxon>
        <taxon>Streptosporangiales</taxon>
        <taxon>Thermomonosporaceae</taxon>
        <taxon>Actinomadura</taxon>
    </lineage>
</organism>
<dbReference type="PROSITE" id="PS51257">
    <property type="entry name" value="PROKAR_LIPOPROTEIN"/>
    <property type="match status" value="1"/>
</dbReference>
<evidence type="ECO:0000313" key="4">
    <source>
        <dbReference type="Proteomes" id="UP001597063"/>
    </source>
</evidence>
<gene>
    <name evidence="3" type="ORF">ACFQZM_35490</name>
</gene>
<keyword evidence="2" id="KW-0732">Signal</keyword>
<comment type="caution">
    <text evidence="3">The sequence shown here is derived from an EMBL/GenBank/DDBJ whole genome shotgun (WGS) entry which is preliminary data.</text>
</comment>
<feature type="chain" id="PRO_5045850737" description="Lipoprotein" evidence="2">
    <location>
        <begin position="26"/>
        <end position="179"/>
    </location>
</feature>
<accession>A0ABW2XWJ9</accession>
<evidence type="ECO:0000256" key="2">
    <source>
        <dbReference type="SAM" id="SignalP"/>
    </source>
</evidence>
<feature type="region of interest" description="Disordered" evidence="1">
    <location>
        <begin position="139"/>
        <end position="179"/>
    </location>
</feature>
<protein>
    <recommendedName>
        <fullName evidence="5">Lipoprotein</fullName>
    </recommendedName>
</protein>
<evidence type="ECO:0000256" key="1">
    <source>
        <dbReference type="SAM" id="MobiDB-lite"/>
    </source>
</evidence>
<feature type="region of interest" description="Disordered" evidence="1">
    <location>
        <begin position="29"/>
        <end position="55"/>
    </location>
</feature>
<dbReference type="EMBL" id="JBHTGP010000018">
    <property type="protein sequence ID" value="MFD0689839.1"/>
    <property type="molecule type" value="Genomic_DNA"/>
</dbReference>
<evidence type="ECO:0008006" key="5">
    <source>
        <dbReference type="Google" id="ProtNLM"/>
    </source>
</evidence>
<feature type="compositionally biased region" description="Gly residues" evidence="1">
    <location>
        <begin position="35"/>
        <end position="51"/>
    </location>
</feature>
<feature type="signal peptide" evidence="2">
    <location>
        <begin position="1"/>
        <end position="25"/>
    </location>
</feature>